<organism evidence="2 3">
    <name type="scientific">Actinoallomurus vinaceus</name>
    <dbReference type="NCBI Taxonomy" id="1080074"/>
    <lineage>
        <taxon>Bacteria</taxon>
        <taxon>Bacillati</taxon>
        <taxon>Actinomycetota</taxon>
        <taxon>Actinomycetes</taxon>
        <taxon>Streptosporangiales</taxon>
        <taxon>Thermomonosporaceae</taxon>
        <taxon>Actinoallomurus</taxon>
    </lineage>
</organism>
<evidence type="ECO:0000259" key="1">
    <source>
        <dbReference type="Pfam" id="PF01243"/>
    </source>
</evidence>
<gene>
    <name evidence="2" type="ORF">GCM10023196_078260</name>
</gene>
<dbReference type="Pfam" id="PF01243">
    <property type="entry name" value="PNPOx_N"/>
    <property type="match status" value="1"/>
</dbReference>
<sequence length="299" mass="31524">MQVRAGLADQADHGGRAVRAQIPVVAAAFLAEQPMIVIGAADEAGHVWASLLTGPPGFVHAAGPATVRVAARPEPWDPLAGALGDAATVGTIAIDPARRRRMRVNGVSVPDADGLRITADQVYANCPKYIQRRHLLDARGEAARPTAVHGSELTPDQRRRISAADTFFVATADDQGHADASHRGGDPGFVQVLSPTRLRWPDYVGNAMFMTLGNLDVNPAAGLLFPDFTTGTLLYVSGTARTEWDPERVAATSGAQRLVDLAVTDVIEVAAAVPLRWGDPEFSRANPPVGTVSATLPRG</sequence>
<comment type="caution">
    <text evidence="2">The sequence shown here is derived from an EMBL/GenBank/DDBJ whole genome shotgun (WGS) entry which is preliminary data.</text>
</comment>
<dbReference type="InterPro" id="IPR011576">
    <property type="entry name" value="Pyridox_Oxase_N"/>
</dbReference>
<dbReference type="PANTHER" id="PTHR42815:SF2">
    <property type="entry name" value="FAD-BINDING, PUTATIVE (AFU_ORTHOLOGUE AFUA_6G07600)-RELATED"/>
    <property type="match status" value="1"/>
</dbReference>
<dbReference type="EMBL" id="BAABHK010000014">
    <property type="protein sequence ID" value="GAA4634896.1"/>
    <property type="molecule type" value="Genomic_DNA"/>
</dbReference>
<evidence type="ECO:0000313" key="2">
    <source>
        <dbReference type="EMBL" id="GAA4634896.1"/>
    </source>
</evidence>
<accession>A0ABP8ULQ9</accession>
<name>A0ABP8ULQ9_9ACTN</name>
<dbReference type="Proteomes" id="UP001501442">
    <property type="component" value="Unassembled WGS sequence"/>
</dbReference>
<evidence type="ECO:0000313" key="3">
    <source>
        <dbReference type="Proteomes" id="UP001501442"/>
    </source>
</evidence>
<dbReference type="Gene3D" id="2.30.110.10">
    <property type="entry name" value="Electron Transport, Fmn-binding Protein, Chain A"/>
    <property type="match status" value="1"/>
</dbReference>
<proteinExistence type="predicted"/>
<reference evidence="3" key="1">
    <citation type="journal article" date="2019" name="Int. J. Syst. Evol. Microbiol.">
        <title>The Global Catalogue of Microorganisms (GCM) 10K type strain sequencing project: providing services to taxonomists for standard genome sequencing and annotation.</title>
        <authorList>
            <consortium name="The Broad Institute Genomics Platform"/>
            <consortium name="The Broad Institute Genome Sequencing Center for Infectious Disease"/>
            <person name="Wu L."/>
            <person name="Ma J."/>
        </authorList>
    </citation>
    <scope>NUCLEOTIDE SEQUENCE [LARGE SCALE GENOMIC DNA]</scope>
    <source>
        <strain evidence="3">JCM 17939</strain>
    </source>
</reference>
<dbReference type="PANTHER" id="PTHR42815">
    <property type="entry name" value="FAD-BINDING, PUTATIVE (AFU_ORTHOLOGUE AFUA_6G07600)-RELATED"/>
    <property type="match status" value="1"/>
</dbReference>
<keyword evidence="3" id="KW-1185">Reference proteome</keyword>
<protein>
    <submittedName>
        <fullName evidence="2">Pyridoxamine 5'-phosphate oxidase family protein</fullName>
    </submittedName>
</protein>
<dbReference type="SUPFAM" id="SSF50475">
    <property type="entry name" value="FMN-binding split barrel"/>
    <property type="match status" value="1"/>
</dbReference>
<dbReference type="InterPro" id="IPR012349">
    <property type="entry name" value="Split_barrel_FMN-bd"/>
</dbReference>
<feature type="domain" description="Pyridoxamine 5'-phosphate oxidase N-terminal" evidence="1">
    <location>
        <begin position="154"/>
        <end position="252"/>
    </location>
</feature>